<evidence type="ECO:0000256" key="6">
    <source>
        <dbReference type="SAM" id="MobiDB-lite"/>
    </source>
</evidence>
<feature type="transmembrane region" description="Helical" evidence="7">
    <location>
        <begin position="113"/>
        <end position="137"/>
    </location>
</feature>
<organism evidence="9 10">
    <name type="scientific">Corynebacterium lemuris</name>
    <dbReference type="NCBI Taxonomy" id="1859292"/>
    <lineage>
        <taxon>Bacteria</taxon>
        <taxon>Bacillati</taxon>
        <taxon>Actinomycetota</taxon>
        <taxon>Actinomycetes</taxon>
        <taxon>Mycobacteriales</taxon>
        <taxon>Corynebacteriaceae</taxon>
        <taxon>Corynebacterium</taxon>
    </lineage>
</organism>
<evidence type="ECO:0000256" key="1">
    <source>
        <dbReference type="ARBA" id="ARBA00004651"/>
    </source>
</evidence>
<evidence type="ECO:0000256" key="5">
    <source>
        <dbReference type="ARBA" id="ARBA00023136"/>
    </source>
</evidence>
<evidence type="ECO:0000256" key="3">
    <source>
        <dbReference type="ARBA" id="ARBA00022692"/>
    </source>
</evidence>
<protein>
    <submittedName>
        <fullName evidence="9">DUF202 domain-containing protein</fullName>
    </submittedName>
</protein>
<gene>
    <name evidence="9" type="ORF">NYP18_00120</name>
</gene>
<dbReference type="RefSeq" id="WP_259426068.1">
    <property type="nucleotide sequence ID" value="NZ_JANWTC010000001.1"/>
</dbReference>
<keyword evidence="2" id="KW-1003">Cell membrane</keyword>
<reference evidence="9 10" key="1">
    <citation type="submission" date="2022-08" db="EMBL/GenBank/DDBJ databases">
        <title>YIM 101645 draft genome.</title>
        <authorList>
            <person name="Chen X."/>
        </authorList>
    </citation>
    <scope>NUCLEOTIDE SEQUENCE [LARGE SCALE GENOMIC DNA]</scope>
    <source>
        <strain evidence="9 10">YIM 101645</strain>
    </source>
</reference>
<dbReference type="Pfam" id="PF02656">
    <property type="entry name" value="DUF202"/>
    <property type="match status" value="1"/>
</dbReference>
<evidence type="ECO:0000313" key="9">
    <source>
        <dbReference type="EMBL" id="MCS5478058.1"/>
    </source>
</evidence>
<keyword evidence="10" id="KW-1185">Reference proteome</keyword>
<comment type="caution">
    <text evidence="9">The sequence shown here is derived from an EMBL/GenBank/DDBJ whole genome shotgun (WGS) entry which is preliminary data.</text>
</comment>
<evidence type="ECO:0000256" key="4">
    <source>
        <dbReference type="ARBA" id="ARBA00022989"/>
    </source>
</evidence>
<keyword evidence="4 7" id="KW-1133">Transmembrane helix</keyword>
<dbReference type="Proteomes" id="UP001205965">
    <property type="component" value="Unassembled WGS sequence"/>
</dbReference>
<feature type="domain" description="DUF202" evidence="8">
    <location>
        <begin position="39"/>
        <end position="106"/>
    </location>
</feature>
<dbReference type="PANTHER" id="PTHR34187:SF2">
    <property type="entry name" value="DUF202 DOMAIN-CONTAINING PROTEIN"/>
    <property type="match status" value="1"/>
</dbReference>
<feature type="transmembrane region" description="Helical" evidence="7">
    <location>
        <begin position="80"/>
        <end position="101"/>
    </location>
</feature>
<evidence type="ECO:0000313" key="10">
    <source>
        <dbReference type="Proteomes" id="UP001205965"/>
    </source>
</evidence>
<evidence type="ECO:0000256" key="7">
    <source>
        <dbReference type="SAM" id="Phobius"/>
    </source>
</evidence>
<accession>A0ABT2FS73</accession>
<feature type="compositionally biased region" description="Polar residues" evidence="6">
    <location>
        <begin position="1"/>
        <end position="11"/>
    </location>
</feature>
<dbReference type="EMBL" id="JANWTC010000001">
    <property type="protein sequence ID" value="MCS5478058.1"/>
    <property type="molecule type" value="Genomic_DNA"/>
</dbReference>
<feature type="region of interest" description="Disordered" evidence="6">
    <location>
        <begin position="1"/>
        <end position="38"/>
    </location>
</feature>
<dbReference type="InterPro" id="IPR003807">
    <property type="entry name" value="DUF202"/>
</dbReference>
<evidence type="ECO:0000259" key="8">
    <source>
        <dbReference type="Pfam" id="PF02656"/>
    </source>
</evidence>
<keyword evidence="3 7" id="KW-0812">Transmembrane</keyword>
<keyword evidence="5 7" id="KW-0472">Membrane</keyword>
<proteinExistence type="predicted"/>
<name>A0ABT2FS73_9CORY</name>
<dbReference type="PANTHER" id="PTHR34187">
    <property type="entry name" value="FGR18P"/>
    <property type="match status" value="1"/>
</dbReference>
<comment type="subcellular location">
    <subcellularLocation>
        <location evidence="1">Cell membrane</location>
        <topology evidence="1">Multi-pass membrane protein</topology>
    </subcellularLocation>
</comment>
<sequence length="138" mass="14816">MTSPASSSPPANHQAAEHPTARSSWETRVLGGGEEPDPRFTLANERTFLAWTRTSLAFLAGGIALAAFPLEQISDEIRTLTAIFVVAIGLLISGGAAMRWLRVERAMRHKRPLPIPAIVPLLSVAAVCACVLTIVMLF</sequence>
<evidence type="ECO:0000256" key="2">
    <source>
        <dbReference type="ARBA" id="ARBA00022475"/>
    </source>
</evidence>
<feature type="transmembrane region" description="Helical" evidence="7">
    <location>
        <begin position="48"/>
        <end position="68"/>
    </location>
</feature>
<dbReference type="InterPro" id="IPR052053">
    <property type="entry name" value="IM_YidH-like"/>
</dbReference>